<proteinExistence type="predicted"/>
<accession>A0A0R3TCK0</accession>
<dbReference type="WBParaSite" id="HNAJ_0000478901-mRNA-1">
    <property type="protein sequence ID" value="HNAJ_0000478901-mRNA-1"/>
    <property type="gene ID" value="HNAJ_0000478901"/>
</dbReference>
<reference evidence="1" key="1">
    <citation type="submission" date="2017-02" db="UniProtKB">
        <authorList>
            <consortium name="WormBaseParasite"/>
        </authorList>
    </citation>
    <scope>IDENTIFICATION</scope>
</reference>
<protein>
    <submittedName>
        <fullName evidence="1">Transposase</fullName>
    </submittedName>
</protein>
<evidence type="ECO:0000313" key="1">
    <source>
        <dbReference type="WBParaSite" id="HNAJ_0000478901-mRNA-1"/>
    </source>
</evidence>
<dbReference type="AlphaFoldDB" id="A0A0R3TCK0"/>
<organism evidence="1">
    <name type="scientific">Rodentolepis nana</name>
    <name type="common">Dwarf tapeworm</name>
    <name type="synonym">Hymenolepis nana</name>
    <dbReference type="NCBI Taxonomy" id="102285"/>
    <lineage>
        <taxon>Eukaryota</taxon>
        <taxon>Metazoa</taxon>
        <taxon>Spiralia</taxon>
        <taxon>Lophotrochozoa</taxon>
        <taxon>Platyhelminthes</taxon>
        <taxon>Cestoda</taxon>
        <taxon>Eucestoda</taxon>
        <taxon>Cyclophyllidea</taxon>
        <taxon>Hymenolepididae</taxon>
        <taxon>Rodentolepis</taxon>
    </lineage>
</organism>
<sequence length="42" mass="4787">LVCSCLRSRNIGESIKIHHKLWLFLGASINIDTFKEGFRVAL</sequence>
<name>A0A0R3TCK0_RODNA</name>